<dbReference type="Proteomes" id="UP001431449">
    <property type="component" value="Unassembled WGS sequence"/>
</dbReference>
<accession>A0ABT0GL84</accession>
<name>A0ABT0GL84_9GAMM</name>
<keyword evidence="1" id="KW-0472">Membrane</keyword>
<evidence type="ECO:0000313" key="2">
    <source>
        <dbReference type="EMBL" id="MCK7595297.1"/>
    </source>
</evidence>
<protein>
    <submittedName>
        <fullName evidence="2">Uncharacterized protein</fullName>
    </submittedName>
</protein>
<organism evidence="2 3">
    <name type="scientific">Pseudomarimonas salicorniae</name>
    <dbReference type="NCBI Taxonomy" id="2933270"/>
    <lineage>
        <taxon>Bacteria</taxon>
        <taxon>Pseudomonadati</taxon>
        <taxon>Pseudomonadota</taxon>
        <taxon>Gammaproteobacteria</taxon>
        <taxon>Lysobacterales</taxon>
        <taxon>Lysobacteraceae</taxon>
        <taxon>Pseudomarimonas</taxon>
    </lineage>
</organism>
<keyword evidence="1" id="KW-0812">Transmembrane</keyword>
<reference evidence="2" key="1">
    <citation type="submission" date="2022-04" db="EMBL/GenBank/DDBJ databases">
        <title>Lysobacter sp. CAU 1642 isolated from sea sand.</title>
        <authorList>
            <person name="Kim W."/>
        </authorList>
    </citation>
    <scope>NUCLEOTIDE SEQUENCE</scope>
    <source>
        <strain evidence="2">CAU 1642</strain>
    </source>
</reference>
<comment type="caution">
    <text evidence="2">The sequence shown here is derived from an EMBL/GenBank/DDBJ whole genome shotgun (WGS) entry which is preliminary data.</text>
</comment>
<proteinExistence type="predicted"/>
<keyword evidence="1" id="KW-1133">Transmembrane helix</keyword>
<sequence length="129" mass="13326">MNLFLALASGIAVLTAVVHSLLGELLIFRRLRAGSLLPGRPAPPLSVGHLRILWATWHALSLFGLGFAWLLWRLAADVAAPQGVDVPAAASVAFAASGLLVLLATRGRHPGWIALALAAALAAWGQAAG</sequence>
<evidence type="ECO:0000256" key="1">
    <source>
        <dbReference type="SAM" id="Phobius"/>
    </source>
</evidence>
<dbReference type="RefSeq" id="WP_248211140.1">
    <property type="nucleotide sequence ID" value="NZ_JALNMH010000015.1"/>
</dbReference>
<evidence type="ECO:0000313" key="3">
    <source>
        <dbReference type="Proteomes" id="UP001431449"/>
    </source>
</evidence>
<keyword evidence="3" id="KW-1185">Reference proteome</keyword>
<feature type="transmembrane region" description="Helical" evidence="1">
    <location>
        <begin position="84"/>
        <end position="105"/>
    </location>
</feature>
<dbReference type="EMBL" id="JALNMH010000015">
    <property type="protein sequence ID" value="MCK7595297.1"/>
    <property type="molecule type" value="Genomic_DNA"/>
</dbReference>
<feature type="transmembrane region" description="Helical" evidence="1">
    <location>
        <begin position="111"/>
        <end position="128"/>
    </location>
</feature>
<feature type="transmembrane region" description="Helical" evidence="1">
    <location>
        <begin position="52"/>
        <end position="72"/>
    </location>
</feature>
<gene>
    <name evidence="2" type="ORF">M0G41_16680</name>
</gene>